<dbReference type="WBParaSite" id="Hba_21554">
    <property type="protein sequence ID" value="Hba_21554"/>
    <property type="gene ID" value="Hba_21554"/>
</dbReference>
<reference evidence="2" key="1">
    <citation type="submission" date="2016-11" db="UniProtKB">
        <authorList>
            <consortium name="WormBaseParasite"/>
        </authorList>
    </citation>
    <scope>IDENTIFICATION</scope>
</reference>
<proteinExistence type="predicted"/>
<keyword evidence="1" id="KW-1185">Reference proteome</keyword>
<evidence type="ECO:0000313" key="1">
    <source>
        <dbReference type="Proteomes" id="UP000095283"/>
    </source>
</evidence>
<dbReference type="Proteomes" id="UP000095283">
    <property type="component" value="Unplaced"/>
</dbReference>
<organism evidence="1 2">
    <name type="scientific">Heterorhabditis bacteriophora</name>
    <name type="common">Entomopathogenic nematode worm</name>
    <dbReference type="NCBI Taxonomy" id="37862"/>
    <lineage>
        <taxon>Eukaryota</taxon>
        <taxon>Metazoa</taxon>
        <taxon>Ecdysozoa</taxon>
        <taxon>Nematoda</taxon>
        <taxon>Chromadorea</taxon>
        <taxon>Rhabditida</taxon>
        <taxon>Rhabditina</taxon>
        <taxon>Rhabditomorpha</taxon>
        <taxon>Strongyloidea</taxon>
        <taxon>Heterorhabditidae</taxon>
        <taxon>Heterorhabditis</taxon>
    </lineage>
</organism>
<evidence type="ECO:0000313" key="2">
    <source>
        <dbReference type="WBParaSite" id="Hba_21554"/>
    </source>
</evidence>
<protein>
    <submittedName>
        <fullName evidence="2">DUF5709 domain-containing protein</fullName>
    </submittedName>
</protein>
<dbReference type="AlphaFoldDB" id="A0A1I7XUX1"/>
<name>A0A1I7XUX1_HETBA</name>
<sequence>MGIFTEDHVKIGDENIGMSDPLEVEGSEHPQTWIGFDEIPITKAHVDERVDMNRSYGGDDAGVVSQRADRAIDNEQVVSKQTLLSGGEVIAGE</sequence>
<accession>A0A1I7XUX1</accession>